<dbReference type="RefSeq" id="WP_233717326.1">
    <property type="nucleotide sequence ID" value="NZ_JAJUWU010000001.1"/>
</dbReference>
<keyword evidence="2" id="KW-1185">Reference proteome</keyword>
<dbReference type="Gene3D" id="3.10.129.10">
    <property type="entry name" value="Hotdog Thioesterase"/>
    <property type="match status" value="1"/>
</dbReference>
<reference evidence="1" key="1">
    <citation type="submission" date="2022-01" db="EMBL/GenBank/DDBJ databases">
        <title>Jiella avicenniae sp. nov., a novel endophytic bacterium isolated from bark of Avicennia marina.</title>
        <authorList>
            <person name="Tuo L."/>
        </authorList>
    </citation>
    <scope>NUCLEOTIDE SEQUENCE</scope>
    <source>
        <strain evidence="1">CBK1P-4</strain>
    </source>
</reference>
<evidence type="ECO:0000313" key="2">
    <source>
        <dbReference type="Proteomes" id="UP001139035"/>
    </source>
</evidence>
<dbReference type="CDD" id="cd00586">
    <property type="entry name" value="4HBT"/>
    <property type="match status" value="1"/>
</dbReference>
<organism evidence="1 2">
    <name type="scientific">Jiella avicenniae</name>
    <dbReference type="NCBI Taxonomy" id="2907202"/>
    <lineage>
        <taxon>Bacteria</taxon>
        <taxon>Pseudomonadati</taxon>
        <taxon>Pseudomonadota</taxon>
        <taxon>Alphaproteobacteria</taxon>
        <taxon>Hyphomicrobiales</taxon>
        <taxon>Aurantimonadaceae</taxon>
        <taxon>Jiella</taxon>
    </lineage>
</organism>
<dbReference type="InterPro" id="IPR029069">
    <property type="entry name" value="HotDog_dom_sf"/>
</dbReference>
<gene>
    <name evidence="1" type="ORF">LZD57_01425</name>
</gene>
<dbReference type="EMBL" id="JAJUWU010000001">
    <property type="protein sequence ID" value="MCE7026638.1"/>
    <property type="molecule type" value="Genomic_DNA"/>
</dbReference>
<dbReference type="Pfam" id="PF13279">
    <property type="entry name" value="4HBT_2"/>
    <property type="match status" value="1"/>
</dbReference>
<dbReference type="AlphaFoldDB" id="A0A9X1T9T6"/>
<sequence>MLQEEDGARGERSSSHPAPVSGEIFEVRYKLRFGQCDPAGIAFFPRLVEMVNWTVEDWFDGALGATFHQIHIEEKRGMPAASVSVDFRGPARLGDIVVFRLAVAAIGRSSVTLDIRADHEDGRKVLTARHVIVHCDLSGEAPKSLPLPDDLRRAIGCYLVAQTTG</sequence>
<accession>A0A9X1T9T6</accession>
<evidence type="ECO:0000313" key="1">
    <source>
        <dbReference type="EMBL" id="MCE7026638.1"/>
    </source>
</evidence>
<protein>
    <submittedName>
        <fullName evidence="1">Acyl-CoA thioesterase</fullName>
    </submittedName>
</protein>
<name>A0A9X1T9T6_9HYPH</name>
<dbReference type="Proteomes" id="UP001139035">
    <property type="component" value="Unassembled WGS sequence"/>
</dbReference>
<dbReference type="SUPFAM" id="SSF54637">
    <property type="entry name" value="Thioesterase/thiol ester dehydrase-isomerase"/>
    <property type="match status" value="1"/>
</dbReference>
<comment type="caution">
    <text evidence="1">The sequence shown here is derived from an EMBL/GenBank/DDBJ whole genome shotgun (WGS) entry which is preliminary data.</text>
</comment>
<proteinExistence type="predicted"/>